<evidence type="ECO:0000313" key="1">
    <source>
        <dbReference type="EMBL" id="VAW94906.1"/>
    </source>
</evidence>
<dbReference type="EMBL" id="UOFS01000019">
    <property type="protein sequence ID" value="VAW94906.1"/>
    <property type="molecule type" value="Genomic_DNA"/>
</dbReference>
<gene>
    <name evidence="1" type="ORF">MNBD_GAMMA22-1678</name>
</gene>
<dbReference type="InterPro" id="IPR036930">
    <property type="entry name" value="WGR_dom_sf"/>
</dbReference>
<evidence type="ECO:0008006" key="2">
    <source>
        <dbReference type="Google" id="ProtNLM"/>
    </source>
</evidence>
<reference evidence="1" key="1">
    <citation type="submission" date="2018-06" db="EMBL/GenBank/DDBJ databases">
        <authorList>
            <person name="Zhirakovskaya E."/>
        </authorList>
    </citation>
    <scope>NUCLEOTIDE SEQUENCE</scope>
</reference>
<dbReference type="InterPro" id="IPR049809">
    <property type="entry name" value="YehF/YfeS-like_WGR"/>
</dbReference>
<protein>
    <recommendedName>
        <fullName evidence="2">WGR domain-containing protein</fullName>
    </recommendedName>
</protein>
<dbReference type="AlphaFoldDB" id="A0A3B1AQF1"/>
<dbReference type="SUPFAM" id="SSF142921">
    <property type="entry name" value="WGR domain-like"/>
    <property type="match status" value="1"/>
</dbReference>
<sequence>MRLYLQIPALEGRVPRFFQLIIQPDLITGWSLIRESGQQGSPGRVTRTHHESYEEAVELMTTWRDKQINRGFKVVYMKGMDLPQ</sequence>
<name>A0A3B1AQF1_9ZZZZ</name>
<dbReference type="CDD" id="cd07996">
    <property type="entry name" value="WGR_MMR_like"/>
    <property type="match status" value="1"/>
</dbReference>
<accession>A0A3B1AQF1</accession>
<proteinExistence type="predicted"/>
<organism evidence="1">
    <name type="scientific">hydrothermal vent metagenome</name>
    <dbReference type="NCBI Taxonomy" id="652676"/>
    <lineage>
        <taxon>unclassified sequences</taxon>
        <taxon>metagenomes</taxon>
        <taxon>ecological metagenomes</taxon>
    </lineage>
</organism>